<dbReference type="Pfam" id="PF01522">
    <property type="entry name" value="Polysacc_deac_1"/>
    <property type="match status" value="1"/>
</dbReference>
<dbReference type="EMBL" id="LN879430">
    <property type="protein sequence ID" value="CUH91943.1"/>
    <property type="molecule type" value="Genomic_DNA"/>
</dbReference>
<keyword evidence="4" id="KW-0812">Transmembrane</keyword>
<dbReference type="PANTHER" id="PTHR34216:SF3">
    <property type="entry name" value="POLY-BETA-1,6-N-ACETYL-D-GLUCOSAMINE N-DEACETYLASE"/>
    <property type="match status" value="1"/>
</dbReference>
<dbReference type="Proteomes" id="UP000196053">
    <property type="component" value="Chromosome I"/>
</dbReference>
<reference evidence="7" key="1">
    <citation type="submission" date="2015-09" db="EMBL/GenBank/DDBJ databases">
        <authorList>
            <person name="Wibberg D."/>
        </authorList>
    </citation>
    <scope>NUCLEOTIDE SEQUENCE [LARGE SCALE GENOMIC DNA]</scope>
    <source>
        <strain evidence="7">SD1D</strain>
    </source>
</reference>
<dbReference type="PANTHER" id="PTHR34216">
    <property type="match status" value="1"/>
</dbReference>
<evidence type="ECO:0000259" key="5">
    <source>
        <dbReference type="Pfam" id="PF01522"/>
    </source>
</evidence>
<feature type="compositionally biased region" description="Basic and acidic residues" evidence="3">
    <location>
        <begin position="60"/>
        <end position="72"/>
    </location>
</feature>
<dbReference type="OrthoDB" id="3722973at2"/>
<evidence type="ECO:0000256" key="1">
    <source>
        <dbReference type="ARBA" id="ARBA00004613"/>
    </source>
</evidence>
<evidence type="ECO:0000313" key="6">
    <source>
        <dbReference type="EMBL" id="CUH91943.1"/>
    </source>
</evidence>
<dbReference type="SUPFAM" id="SSF88713">
    <property type="entry name" value="Glycoside hydrolase/deacetylase"/>
    <property type="match status" value="1"/>
</dbReference>
<gene>
    <name evidence="6" type="ORF">SD1D_0390</name>
</gene>
<dbReference type="KEGG" id="hsd:SD1D_0390"/>
<keyword evidence="2" id="KW-0732">Signal</keyword>
<dbReference type="InterPro" id="IPR051398">
    <property type="entry name" value="Polysacch_Deacetylase"/>
</dbReference>
<dbReference type="GO" id="GO:0016810">
    <property type="term" value="F:hydrolase activity, acting on carbon-nitrogen (but not peptide) bonds"/>
    <property type="evidence" value="ECO:0007669"/>
    <property type="project" value="InterPro"/>
</dbReference>
<keyword evidence="4" id="KW-0472">Membrane</keyword>
<dbReference type="RefSeq" id="WP_058257365.1">
    <property type="nucleotide sequence ID" value="NZ_DUPS01000012.1"/>
</dbReference>
<keyword evidence="7" id="KW-1185">Reference proteome</keyword>
<feature type="transmembrane region" description="Helical" evidence="4">
    <location>
        <begin position="20"/>
        <end position="38"/>
    </location>
</feature>
<evidence type="ECO:0000256" key="4">
    <source>
        <dbReference type="SAM" id="Phobius"/>
    </source>
</evidence>
<feature type="domain" description="NodB homology" evidence="5">
    <location>
        <begin position="333"/>
        <end position="392"/>
    </location>
</feature>
<organism evidence="6 7">
    <name type="scientific">Herbinix luporum</name>
    <dbReference type="NCBI Taxonomy" id="1679721"/>
    <lineage>
        <taxon>Bacteria</taxon>
        <taxon>Bacillati</taxon>
        <taxon>Bacillota</taxon>
        <taxon>Clostridia</taxon>
        <taxon>Lachnospirales</taxon>
        <taxon>Lachnospiraceae</taxon>
        <taxon>Herbinix</taxon>
    </lineage>
</organism>
<evidence type="ECO:0000256" key="3">
    <source>
        <dbReference type="SAM" id="MobiDB-lite"/>
    </source>
</evidence>
<comment type="subcellular location">
    <subcellularLocation>
        <location evidence="1">Secreted</location>
    </subcellularLocation>
</comment>
<feature type="region of interest" description="Disordered" evidence="3">
    <location>
        <begin position="42"/>
        <end position="72"/>
    </location>
</feature>
<dbReference type="GO" id="GO:0005576">
    <property type="term" value="C:extracellular region"/>
    <property type="evidence" value="ECO:0007669"/>
    <property type="project" value="UniProtKB-SubCell"/>
</dbReference>
<keyword evidence="4" id="KW-1133">Transmembrane helix</keyword>
<evidence type="ECO:0000313" key="7">
    <source>
        <dbReference type="Proteomes" id="UP000196053"/>
    </source>
</evidence>
<protein>
    <recommendedName>
        <fullName evidence="5">NodB homology domain-containing protein</fullName>
    </recommendedName>
</protein>
<dbReference type="InterPro" id="IPR011330">
    <property type="entry name" value="Glyco_hydro/deAcase_b/a-brl"/>
</dbReference>
<accession>A0A0K8J3P5</accession>
<dbReference type="GO" id="GO:0005975">
    <property type="term" value="P:carbohydrate metabolic process"/>
    <property type="evidence" value="ECO:0007669"/>
    <property type="project" value="InterPro"/>
</dbReference>
<name>A0A0K8J3P5_9FIRM</name>
<dbReference type="AlphaFoldDB" id="A0A0K8J3P5"/>
<evidence type="ECO:0000256" key="2">
    <source>
        <dbReference type="ARBA" id="ARBA00022729"/>
    </source>
</evidence>
<dbReference type="Gene3D" id="3.20.20.370">
    <property type="entry name" value="Glycoside hydrolase/deacetylase"/>
    <property type="match status" value="1"/>
</dbReference>
<proteinExistence type="predicted"/>
<sequence length="472" mass="54193">MEGRRIRPKKKRSIKRMGTILLFEILLLSLLAGSYYIISKTRRNNNNPGNITTEDEQDDNNGKNKLTPEEEEALREQERLQQEIAERNEIIEKAKRMALSYDYDGAIELIKSYQGEAGDYSVYTALVDAVNELEAEKSKLVLYGGAYTSVTQVNHIFFHSLIADNSKAFDGDYDSVGYNMYMTTIYEFEKMMEKMYQDGYVLVSIHDLVKKVTDENGKTKYVEAEIYLPPGKKPFVLSQDDVNYYEYMDGDGFASRIVIDEDGKPTCEMILDDGSVVQGPFDIVPILDAFVEEHPDFSYKGAKGILALTGYEGALGYRTNDPTSPTYEQDKETVKEVARVLKENGWEFACHSWGHKNMGEKSYEFVKTDITRWLDEVAPLIGPTDILIFPFGVDIETTIGHYESDKYHFLKEVGFDFYCGVYSKPWMHVKNDYVRMTRRPLDGQAMLQFPERLADLFSVEEVIDPERPARNW</sequence>
<dbReference type="InterPro" id="IPR002509">
    <property type="entry name" value="NODB_dom"/>
</dbReference>